<reference evidence="5 6" key="1">
    <citation type="journal article" date="2014" name="Proc. Natl. Acad. Sci. U.S.A.">
        <title>Functional characterization of flavobacteria rhodopsins reveals a unique class of light-driven chloride pump in bacteria.</title>
        <authorList>
            <person name="Yoshizawa S."/>
            <person name="Kumagai Y."/>
            <person name="Kim H."/>
            <person name="Ogura Y."/>
            <person name="Hayashi T."/>
            <person name="Iwasaki W."/>
            <person name="DeLong E.F."/>
            <person name="Kogure K."/>
        </authorList>
    </citation>
    <scope>NUCLEOTIDE SEQUENCE [LARGE SCALE GENOMIC DNA]</scope>
    <source>
        <strain evidence="5 6">S1-08</strain>
    </source>
</reference>
<dbReference type="CDD" id="cd02696">
    <property type="entry name" value="MurNAc-LAA"/>
    <property type="match status" value="1"/>
</dbReference>
<dbReference type="EC" id="3.5.1.28" evidence="2"/>
<accession>W8VWQ9</accession>
<organism evidence="5 6">
    <name type="scientific">Nonlabens marinus S1-08</name>
    <dbReference type="NCBI Taxonomy" id="1454201"/>
    <lineage>
        <taxon>Bacteria</taxon>
        <taxon>Pseudomonadati</taxon>
        <taxon>Bacteroidota</taxon>
        <taxon>Flavobacteriia</taxon>
        <taxon>Flavobacteriales</taxon>
        <taxon>Flavobacteriaceae</taxon>
        <taxon>Nonlabens</taxon>
    </lineage>
</organism>
<dbReference type="AlphaFoldDB" id="W8VWQ9"/>
<evidence type="ECO:0000256" key="1">
    <source>
        <dbReference type="ARBA" id="ARBA00001561"/>
    </source>
</evidence>
<dbReference type="EMBL" id="AP014548">
    <property type="protein sequence ID" value="BAO56548.1"/>
    <property type="molecule type" value="Genomic_DNA"/>
</dbReference>
<dbReference type="Proteomes" id="UP000031760">
    <property type="component" value="Chromosome"/>
</dbReference>
<keyword evidence="6" id="KW-1185">Reference proteome</keyword>
<dbReference type="InterPro" id="IPR007730">
    <property type="entry name" value="SPOR-like_dom"/>
</dbReference>
<evidence type="ECO:0000313" key="5">
    <source>
        <dbReference type="EMBL" id="BAO56548.1"/>
    </source>
</evidence>
<dbReference type="InterPro" id="IPR002508">
    <property type="entry name" value="MurNAc-LAA_cat"/>
</dbReference>
<evidence type="ECO:0000256" key="2">
    <source>
        <dbReference type="ARBA" id="ARBA00011901"/>
    </source>
</evidence>
<dbReference type="GO" id="GO:0042834">
    <property type="term" value="F:peptidoglycan binding"/>
    <property type="evidence" value="ECO:0007669"/>
    <property type="project" value="InterPro"/>
</dbReference>
<comment type="catalytic activity">
    <reaction evidence="1">
        <text>Hydrolyzes the link between N-acetylmuramoyl residues and L-amino acid residues in certain cell-wall glycopeptides.</text>
        <dbReference type="EC" id="3.5.1.28"/>
    </reaction>
</comment>
<evidence type="ECO:0000259" key="4">
    <source>
        <dbReference type="SMART" id="SM00646"/>
    </source>
</evidence>
<dbReference type="Pfam" id="PF01520">
    <property type="entry name" value="Amidase_3"/>
    <property type="match status" value="1"/>
</dbReference>
<dbReference type="GO" id="GO:0009253">
    <property type="term" value="P:peptidoglycan catabolic process"/>
    <property type="evidence" value="ECO:0007669"/>
    <property type="project" value="InterPro"/>
</dbReference>
<dbReference type="PANTHER" id="PTHR30404:SF0">
    <property type="entry name" value="N-ACETYLMURAMOYL-L-ALANINE AMIDASE AMIC"/>
    <property type="match status" value="1"/>
</dbReference>
<dbReference type="FunFam" id="3.40.630.40:FF:000005">
    <property type="entry name" value="N-acetylmuramoyl-L-alanine amidase (AmiA)"/>
    <property type="match status" value="1"/>
</dbReference>
<dbReference type="STRING" id="1454201.NMS_2539"/>
<dbReference type="SUPFAM" id="SSF53187">
    <property type="entry name" value="Zn-dependent exopeptidases"/>
    <property type="match status" value="1"/>
</dbReference>
<protein>
    <recommendedName>
        <fullName evidence="2">N-acetylmuramoyl-L-alanine amidase</fullName>
        <ecNumber evidence="2">3.5.1.28</ecNumber>
    </recommendedName>
</protein>
<proteinExistence type="predicted"/>
<dbReference type="GO" id="GO:0008745">
    <property type="term" value="F:N-acetylmuramoyl-L-alanine amidase activity"/>
    <property type="evidence" value="ECO:0007669"/>
    <property type="project" value="UniProtKB-EC"/>
</dbReference>
<dbReference type="Gene3D" id="3.40.630.40">
    <property type="entry name" value="Zn-dependent exopeptidases"/>
    <property type="match status" value="1"/>
</dbReference>
<evidence type="ECO:0000256" key="3">
    <source>
        <dbReference type="ARBA" id="ARBA00022801"/>
    </source>
</evidence>
<name>W8VWQ9_9FLAO</name>
<feature type="domain" description="MurNAc-LAA" evidence="4">
    <location>
        <begin position="80"/>
        <end position="238"/>
    </location>
</feature>
<gene>
    <name evidence="5" type="ORF">NMS_2539</name>
</gene>
<dbReference type="KEGG" id="nmf:NMS_2539"/>
<sequence length="346" mass="38546">MIFASVFSTAATPDPPRKFVVVLDAGHGGKHPGNISGNSQEKEVSLEVTLKLGKKLEEHPNIEVIYTRTKDVYVDLWKRAEIANNAQADLFVSIHCNAFFKESANGNETWVLGLTKSKDNLETVMKENSVILLEENYKENYNGFDPNDPSSYATGVLTQEANMEQSIELAAMIQNNFASNVKRTNRGVKQNWFVVLLKTYMPSVLVEIGFLSNNNERSYITSESGQLKIVQSIHDGIISYIKTRDVNFTPVKENRPSSSATAIQPISSNAVYMVQIAAGSKSVEARSANFKKLPQISREKEGNIYRYFTGETDSLEEASELRAQAVSKGYKTAFIVVVENGVRRRL</sequence>
<dbReference type="SMART" id="SM00646">
    <property type="entry name" value="Ami_3"/>
    <property type="match status" value="1"/>
</dbReference>
<evidence type="ECO:0000313" key="6">
    <source>
        <dbReference type="Proteomes" id="UP000031760"/>
    </source>
</evidence>
<keyword evidence="3" id="KW-0378">Hydrolase</keyword>
<dbReference type="PANTHER" id="PTHR30404">
    <property type="entry name" value="N-ACETYLMURAMOYL-L-ALANINE AMIDASE"/>
    <property type="match status" value="1"/>
</dbReference>
<dbReference type="InterPro" id="IPR050695">
    <property type="entry name" value="N-acetylmuramoyl_amidase_3"/>
</dbReference>
<dbReference type="Pfam" id="PF05036">
    <property type="entry name" value="SPOR"/>
    <property type="match status" value="1"/>
</dbReference>
<dbReference type="GO" id="GO:0030288">
    <property type="term" value="C:outer membrane-bounded periplasmic space"/>
    <property type="evidence" value="ECO:0007669"/>
    <property type="project" value="TreeGrafter"/>
</dbReference>
<dbReference type="HOGENOM" id="CLU_014322_4_5_10"/>